<keyword evidence="2" id="KW-1003">Cell membrane</keyword>
<evidence type="ECO:0000256" key="3">
    <source>
        <dbReference type="ARBA" id="ARBA00022692"/>
    </source>
</evidence>
<dbReference type="PANTHER" id="PTHR43124">
    <property type="entry name" value="PURINE EFFLUX PUMP PBUE"/>
    <property type="match status" value="1"/>
</dbReference>
<feature type="transmembrane region" description="Helical" evidence="6">
    <location>
        <begin position="296"/>
        <end position="318"/>
    </location>
</feature>
<accession>A0A238LC41</accession>
<protein>
    <submittedName>
        <fullName evidence="8">Major Facilitator Superfamily protein</fullName>
    </submittedName>
</protein>
<dbReference type="PROSITE" id="PS50850">
    <property type="entry name" value="MFS"/>
    <property type="match status" value="1"/>
</dbReference>
<reference evidence="8 9" key="1">
    <citation type="submission" date="2017-05" db="EMBL/GenBank/DDBJ databases">
        <authorList>
            <person name="Song R."/>
            <person name="Chenine A.L."/>
            <person name="Ruprecht R.M."/>
        </authorList>
    </citation>
    <scope>NUCLEOTIDE SEQUENCE [LARGE SCALE GENOMIC DNA]</scope>
    <source>
        <strain evidence="8 9">CECT 8899</strain>
    </source>
</reference>
<dbReference type="Proteomes" id="UP000201613">
    <property type="component" value="Unassembled WGS sequence"/>
</dbReference>
<dbReference type="GO" id="GO:0005886">
    <property type="term" value="C:plasma membrane"/>
    <property type="evidence" value="ECO:0007669"/>
    <property type="project" value="UniProtKB-SubCell"/>
</dbReference>
<feature type="transmembrane region" description="Helical" evidence="6">
    <location>
        <begin position="98"/>
        <end position="120"/>
    </location>
</feature>
<comment type="subcellular location">
    <subcellularLocation>
        <location evidence="1">Cell membrane</location>
        <topology evidence="1">Multi-pass membrane protein</topology>
    </subcellularLocation>
</comment>
<feature type="transmembrane region" description="Helical" evidence="6">
    <location>
        <begin position="132"/>
        <end position="154"/>
    </location>
</feature>
<dbReference type="SUPFAM" id="SSF103473">
    <property type="entry name" value="MFS general substrate transporter"/>
    <property type="match status" value="1"/>
</dbReference>
<gene>
    <name evidence="8" type="ORF">LOM8899_01255</name>
</gene>
<dbReference type="Pfam" id="PF07690">
    <property type="entry name" value="MFS_1"/>
    <property type="match status" value="1"/>
</dbReference>
<feature type="transmembrane region" description="Helical" evidence="6">
    <location>
        <begin position="74"/>
        <end position="92"/>
    </location>
</feature>
<dbReference type="AlphaFoldDB" id="A0A238LC41"/>
<dbReference type="OrthoDB" id="9812221at2"/>
<dbReference type="PANTHER" id="PTHR43124:SF3">
    <property type="entry name" value="CHLORAMPHENICOL EFFLUX PUMP RV0191"/>
    <property type="match status" value="1"/>
</dbReference>
<keyword evidence="4 6" id="KW-1133">Transmembrane helix</keyword>
<feature type="domain" description="Major facilitator superfamily (MFS) profile" evidence="7">
    <location>
        <begin position="7"/>
        <end position="382"/>
    </location>
</feature>
<keyword evidence="5 6" id="KW-0472">Membrane</keyword>
<dbReference type="InterPro" id="IPR050189">
    <property type="entry name" value="MFS_Efflux_Transporters"/>
</dbReference>
<dbReference type="InterPro" id="IPR011701">
    <property type="entry name" value="MFS"/>
</dbReference>
<feature type="transmembrane region" description="Helical" evidence="6">
    <location>
        <begin position="356"/>
        <end position="377"/>
    </location>
</feature>
<dbReference type="RefSeq" id="WP_093991206.1">
    <property type="nucleotide sequence ID" value="NZ_FXZK01000001.1"/>
</dbReference>
<keyword evidence="3 6" id="KW-0812">Transmembrane</keyword>
<feature type="transmembrane region" description="Helical" evidence="6">
    <location>
        <begin position="160"/>
        <end position="183"/>
    </location>
</feature>
<evidence type="ECO:0000313" key="8">
    <source>
        <dbReference type="EMBL" id="SMY07123.1"/>
    </source>
</evidence>
<dbReference type="InterPro" id="IPR036259">
    <property type="entry name" value="MFS_trans_sf"/>
</dbReference>
<evidence type="ECO:0000313" key="9">
    <source>
        <dbReference type="Proteomes" id="UP000201613"/>
    </source>
</evidence>
<evidence type="ECO:0000256" key="1">
    <source>
        <dbReference type="ARBA" id="ARBA00004651"/>
    </source>
</evidence>
<organism evidence="8 9">
    <name type="scientific">Flavimaricola marinus</name>
    <dbReference type="NCBI Taxonomy" id="1819565"/>
    <lineage>
        <taxon>Bacteria</taxon>
        <taxon>Pseudomonadati</taxon>
        <taxon>Pseudomonadota</taxon>
        <taxon>Alphaproteobacteria</taxon>
        <taxon>Rhodobacterales</taxon>
        <taxon>Paracoccaceae</taxon>
        <taxon>Flavimaricola</taxon>
    </lineage>
</organism>
<dbReference type="InterPro" id="IPR020846">
    <property type="entry name" value="MFS_dom"/>
</dbReference>
<feature type="transmembrane region" description="Helical" evidence="6">
    <location>
        <begin position="330"/>
        <end position="350"/>
    </location>
</feature>
<feature type="transmembrane region" description="Helical" evidence="6">
    <location>
        <begin position="204"/>
        <end position="229"/>
    </location>
</feature>
<sequence>MQNRWLILFVLFLARTAMAFQFQSVGALSPLLIDSLALSLVEVGLLIGLYLGPGIIVGMLGGAVAAWFGDKRTVIASLLLMILGSVMIAYAAGLTGLIAGRIVSGIGGVVINVVMTKLVIDWFAGASMATAMSLFISSWPLGIAASLLILPTLAGVGGLGAAWLASTAISVVALALFLLVYQAPPGAVVRVRGLKSVALPMRPLVLSSVTWGIFNTGIAMVFGFGPLVLTGRGLSATDASSITSLYMLTLTLATLFGGWIGDRLGGRDGLVLGCLVVSAILFPALIYAPVGLLPLLFGITGVLAGLIAGPIAALPSLFLAPEARAFGMGIYFSIYYGLMMAAPPIAGALAEGLGEISVAFGLGSGMMVVTLIGLLWFRQVVASAAAEQIKM</sequence>
<evidence type="ECO:0000256" key="5">
    <source>
        <dbReference type="ARBA" id="ARBA00023136"/>
    </source>
</evidence>
<evidence type="ECO:0000256" key="4">
    <source>
        <dbReference type="ARBA" id="ARBA00022989"/>
    </source>
</evidence>
<dbReference type="GO" id="GO:0022857">
    <property type="term" value="F:transmembrane transporter activity"/>
    <property type="evidence" value="ECO:0007669"/>
    <property type="project" value="InterPro"/>
</dbReference>
<dbReference type="EMBL" id="FXZK01000001">
    <property type="protein sequence ID" value="SMY07123.1"/>
    <property type="molecule type" value="Genomic_DNA"/>
</dbReference>
<evidence type="ECO:0000259" key="7">
    <source>
        <dbReference type="PROSITE" id="PS50850"/>
    </source>
</evidence>
<proteinExistence type="predicted"/>
<dbReference type="Gene3D" id="1.20.1250.20">
    <property type="entry name" value="MFS general substrate transporter like domains"/>
    <property type="match status" value="2"/>
</dbReference>
<name>A0A238LC41_9RHOB</name>
<evidence type="ECO:0000256" key="2">
    <source>
        <dbReference type="ARBA" id="ARBA00022475"/>
    </source>
</evidence>
<evidence type="ECO:0000256" key="6">
    <source>
        <dbReference type="SAM" id="Phobius"/>
    </source>
</evidence>
<keyword evidence="9" id="KW-1185">Reference proteome</keyword>
<feature type="transmembrane region" description="Helical" evidence="6">
    <location>
        <begin position="43"/>
        <end position="67"/>
    </location>
</feature>
<feature type="transmembrane region" description="Helical" evidence="6">
    <location>
        <begin position="270"/>
        <end position="290"/>
    </location>
</feature>
<feature type="transmembrane region" description="Helical" evidence="6">
    <location>
        <begin position="241"/>
        <end position="261"/>
    </location>
</feature>